<gene>
    <name evidence="2" type="ORF">BCR44DRAFT_1497729</name>
</gene>
<protein>
    <recommendedName>
        <fullName evidence="4">4Fe-4S ferredoxin-type domain-containing protein</fullName>
    </recommendedName>
</protein>
<organism evidence="2 3">
    <name type="scientific">Catenaria anguillulae PL171</name>
    <dbReference type="NCBI Taxonomy" id="765915"/>
    <lineage>
        <taxon>Eukaryota</taxon>
        <taxon>Fungi</taxon>
        <taxon>Fungi incertae sedis</taxon>
        <taxon>Blastocladiomycota</taxon>
        <taxon>Blastocladiomycetes</taxon>
        <taxon>Blastocladiales</taxon>
        <taxon>Catenariaceae</taxon>
        <taxon>Catenaria</taxon>
    </lineage>
</organism>
<feature type="chain" id="PRO_5012643863" description="4Fe-4S ferredoxin-type domain-containing protein" evidence="1">
    <location>
        <begin position="21"/>
        <end position="163"/>
    </location>
</feature>
<evidence type="ECO:0000256" key="1">
    <source>
        <dbReference type="SAM" id="SignalP"/>
    </source>
</evidence>
<name>A0A1Y2HX08_9FUNG</name>
<accession>A0A1Y2HX08</accession>
<keyword evidence="3" id="KW-1185">Reference proteome</keyword>
<evidence type="ECO:0000313" key="3">
    <source>
        <dbReference type="Proteomes" id="UP000193411"/>
    </source>
</evidence>
<reference evidence="2 3" key="1">
    <citation type="submission" date="2016-07" db="EMBL/GenBank/DDBJ databases">
        <title>Pervasive Adenine N6-methylation of Active Genes in Fungi.</title>
        <authorList>
            <consortium name="DOE Joint Genome Institute"/>
            <person name="Mondo S.J."/>
            <person name="Dannebaum R.O."/>
            <person name="Kuo R.C."/>
            <person name="Labutti K."/>
            <person name="Haridas S."/>
            <person name="Kuo A."/>
            <person name="Salamov A."/>
            <person name="Ahrendt S.R."/>
            <person name="Lipzen A."/>
            <person name="Sullivan W."/>
            <person name="Andreopoulos W.B."/>
            <person name="Clum A."/>
            <person name="Lindquist E."/>
            <person name="Daum C."/>
            <person name="Ramamoorthy G.K."/>
            <person name="Gryganskyi A."/>
            <person name="Culley D."/>
            <person name="Magnuson J.K."/>
            <person name="James T.Y."/>
            <person name="O'Malley M.A."/>
            <person name="Stajich J.E."/>
            <person name="Spatafora J.W."/>
            <person name="Visel A."/>
            <person name="Grigoriev I.V."/>
        </authorList>
    </citation>
    <scope>NUCLEOTIDE SEQUENCE [LARGE SCALE GENOMIC DNA]</scope>
    <source>
        <strain evidence="2 3">PL171</strain>
    </source>
</reference>
<comment type="caution">
    <text evidence="2">The sequence shown here is derived from an EMBL/GenBank/DDBJ whole genome shotgun (WGS) entry which is preliminary data.</text>
</comment>
<proteinExistence type="predicted"/>
<dbReference type="EMBL" id="MCFL01000011">
    <property type="protein sequence ID" value="ORZ37682.1"/>
    <property type="molecule type" value="Genomic_DNA"/>
</dbReference>
<evidence type="ECO:0000313" key="2">
    <source>
        <dbReference type="EMBL" id="ORZ37682.1"/>
    </source>
</evidence>
<evidence type="ECO:0008006" key="4">
    <source>
        <dbReference type="Google" id="ProtNLM"/>
    </source>
</evidence>
<sequence>MRYSTLLVTVLAVLAGTTTAQPQPSTNVPTCNRSALDCYYPGYLNCVCHCENTCKTNPLDPRCGGCMQFCKAKCPCPGAGERAMLTLDPAASETVLTDPLPGPYRLCARWGPCDRTKLGECYMGAYVPCIRSCDRKCRDPANPGCLGCYEKCPKTCACPGEEV</sequence>
<keyword evidence="1" id="KW-0732">Signal</keyword>
<feature type="signal peptide" evidence="1">
    <location>
        <begin position="1"/>
        <end position="20"/>
    </location>
</feature>
<dbReference type="AlphaFoldDB" id="A0A1Y2HX08"/>
<dbReference type="Proteomes" id="UP000193411">
    <property type="component" value="Unassembled WGS sequence"/>
</dbReference>